<dbReference type="PANTHER" id="PTHR24150">
    <property type="entry name" value="ANKYRIN REPEAT AND MYND DOMAIN-CONTAINING PROTEIN 2"/>
    <property type="match status" value="1"/>
</dbReference>
<dbReference type="OrthoDB" id="10257049at2759"/>
<protein>
    <recommendedName>
        <fullName evidence="10">Ankyrin repeat and MYND domain-containing protein 2</fullName>
    </recommendedName>
</protein>
<dbReference type="InterPro" id="IPR002110">
    <property type="entry name" value="Ankyrin_rpt"/>
</dbReference>
<keyword evidence="7" id="KW-0969">Cilium</keyword>
<evidence type="ECO:0000259" key="13">
    <source>
        <dbReference type="PROSITE" id="PS50865"/>
    </source>
</evidence>
<comment type="subcellular location">
    <subcellularLocation>
        <location evidence="1">Cell projection</location>
        <location evidence="1">Cilium</location>
    </subcellularLocation>
</comment>
<dbReference type="EMBL" id="AZIM01002390">
    <property type="protein sequence ID" value="ETE64117.1"/>
    <property type="molecule type" value="Genomic_DNA"/>
</dbReference>
<dbReference type="PANTHER" id="PTHR24150:SF8">
    <property type="entry name" value="ANKYRIN REPEAT AND MYND DOMAIN-CONTAINING PROTEIN 2"/>
    <property type="match status" value="1"/>
</dbReference>
<evidence type="ECO:0000256" key="7">
    <source>
        <dbReference type="ARBA" id="ARBA00023069"/>
    </source>
</evidence>
<dbReference type="SMART" id="SM00248">
    <property type="entry name" value="ANK"/>
    <property type="match status" value="3"/>
</dbReference>
<dbReference type="GO" id="GO:0005929">
    <property type="term" value="C:cilium"/>
    <property type="evidence" value="ECO:0007669"/>
    <property type="project" value="UniProtKB-SubCell"/>
</dbReference>
<evidence type="ECO:0000256" key="3">
    <source>
        <dbReference type="ARBA" id="ARBA00022737"/>
    </source>
</evidence>
<keyword evidence="8" id="KW-0966">Cell projection</keyword>
<keyword evidence="5" id="KW-0862">Zinc</keyword>
<keyword evidence="6 11" id="KW-0040">ANK repeat</keyword>
<dbReference type="AlphaFoldDB" id="V8NRE8"/>
<evidence type="ECO:0000256" key="12">
    <source>
        <dbReference type="PROSITE-ProRule" id="PRU00134"/>
    </source>
</evidence>
<evidence type="ECO:0000256" key="4">
    <source>
        <dbReference type="ARBA" id="ARBA00022771"/>
    </source>
</evidence>
<dbReference type="Proteomes" id="UP000018936">
    <property type="component" value="Unassembled WGS sequence"/>
</dbReference>
<dbReference type="Pfam" id="PF12796">
    <property type="entry name" value="Ank_2"/>
    <property type="match status" value="1"/>
</dbReference>
<dbReference type="GO" id="GO:0008270">
    <property type="term" value="F:zinc ion binding"/>
    <property type="evidence" value="ECO:0007669"/>
    <property type="project" value="UniProtKB-KW"/>
</dbReference>
<dbReference type="Pfam" id="PF00023">
    <property type="entry name" value="Ank"/>
    <property type="match status" value="1"/>
</dbReference>
<evidence type="ECO:0000313" key="14">
    <source>
        <dbReference type="EMBL" id="ETE64117.1"/>
    </source>
</evidence>
<dbReference type="PROSITE" id="PS01360">
    <property type="entry name" value="ZF_MYND_1"/>
    <property type="match status" value="1"/>
</dbReference>
<dbReference type="PROSITE" id="PS50297">
    <property type="entry name" value="ANK_REP_REGION"/>
    <property type="match status" value="2"/>
</dbReference>
<feature type="domain" description="MYND-type" evidence="13">
    <location>
        <begin position="259"/>
        <end position="296"/>
    </location>
</feature>
<dbReference type="Gene3D" id="1.25.40.20">
    <property type="entry name" value="Ankyrin repeat-containing domain"/>
    <property type="match status" value="1"/>
</dbReference>
<comment type="caution">
    <text evidence="14">The sequence shown here is derived from an EMBL/GenBank/DDBJ whole genome shotgun (WGS) entry which is preliminary data.</text>
</comment>
<sequence length="317" mass="35373">MALPKRGDLNEEEKALLEVISSGNIEEASRLLGSKTVHVNCLDEHGMTPLMHAAYKGKTDICRLLMQHGADVSCNNHEYGYTALMFAGLSGNKEITRMVLEAGAEIDVVNSVGRTAAQMAAFVGQHDCVTVINNFFPREKLNYYTKPQGLDKEPKLPIKLAGPLHKIITTTNLHPVKREDKLDGLIKSLLKGRERDGFPVYQEKTIRESIRKFPYCETTLLQQLVRNIAPVEIGSDPTAFSVLTQAITGQIGFIDAEFCTTCGEKGADKRCSTCKMVIYCDQTCQKMHWFTHKKSCSMLKKIYEKQIVEAAKEKNKG</sequence>
<evidence type="ECO:0000256" key="1">
    <source>
        <dbReference type="ARBA" id="ARBA00004138"/>
    </source>
</evidence>
<organism evidence="14 15">
    <name type="scientific">Ophiophagus hannah</name>
    <name type="common">King cobra</name>
    <name type="synonym">Naja hannah</name>
    <dbReference type="NCBI Taxonomy" id="8665"/>
    <lineage>
        <taxon>Eukaryota</taxon>
        <taxon>Metazoa</taxon>
        <taxon>Chordata</taxon>
        <taxon>Craniata</taxon>
        <taxon>Vertebrata</taxon>
        <taxon>Euteleostomi</taxon>
        <taxon>Lepidosauria</taxon>
        <taxon>Squamata</taxon>
        <taxon>Bifurcata</taxon>
        <taxon>Unidentata</taxon>
        <taxon>Episquamata</taxon>
        <taxon>Toxicofera</taxon>
        <taxon>Serpentes</taxon>
        <taxon>Colubroidea</taxon>
        <taxon>Elapidae</taxon>
        <taxon>Elapinae</taxon>
        <taxon>Ophiophagus</taxon>
    </lineage>
</organism>
<dbReference type="Pfam" id="PF01753">
    <property type="entry name" value="zf-MYND"/>
    <property type="match status" value="1"/>
</dbReference>
<keyword evidence="3" id="KW-0677">Repeat</keyword>
<evidence type="ECO:0000256" key="11">
    <source>
        <dbReference type="PROSITE-ProRule" id="PRU00023"/>
    </source>
</evidence>
<accession>V8NRE8</accession>
<keyword evidence="15" id="KW-1185">Reference proteome</keyword>
<name>V8NRE8_OPHHA</name>
<keyword evidence="4 12" id="KW-0863">Zinc-finger</keyword>
<keyword evidence="2" id="KW-0479">Metal-binding</keyword>
<dbReference type="InterPro" id="IPR002893">
    <property type="entry name" value="Znf_MYND"/>
</dbReference>
<dbReference type="FunFam" id="1.25.40.20:FF:000182">
    <property type="entry name" value="Ankyrin repeat and MYND domain containing 2a"/>
    <property type="match status" value="1"/>
</dbReference>
<evidence type="ECO:0000313" key="15">
    <source>
        <dbReference type="Proteomes" id="UP000018936"/>
    </source>
</evidence>
<dbReference type="Gene3D" id="6.10.140.2220">
    <property type="match status" value="1"/>
</dbReference>
<reference evidence="14 15" key="1">
    <citation type="journal article" date="2013" name="Proc. Natl. Acad. Sci. U.S.A.">
        <title>The king cobra genome reveals dynamic gene evolution and adaptation in the snake venom system.</title>
        <authorList>
            <person name="Vonk F.J."/>
            <person name="Casewell N.R."/>
            <person name="Henkel C.V."/>
            <person name="Heimberg A.M."/>
            <person name="Jansen H.J."/>
            <person name="McCleary R.J."/>
            <person name="Kerkkamp H.M."/>
            <person name="Vos R.A."/>
            <person name="Guerreiro I."/>
            <person name="Calvete J.J."/>
            <person name="Wuster W."/>
            <person name="Woods A.E."/>
            <person name="Logan J.M."/>
            <person name="Harrison R.A."/>
            <person name="Castoe T.A."/>
            <person name="de Koning A.P."/>
            <person name="Pollock D.D."/>
            <person name="Yandell M."/>
            <person name="Calderon D."/>
            <person name="Renjifo C."/>
            <person name="Currier R.B."/>
            <person name="Salgado D."/>
            <person name="Pla D."/>
            <person name="Sanz L."/>
            <person name="Hyder A.S."/>
            <person name="Ribeiro J.M."/>
            <person name="Arntzen J.W."/>
            <person name="van den Thillart G.E."/>
            <person name="Boetzer M."/>
            <person name="Pirovano W."/>
            <person name="Dirks R.P."/>
            <person name="Spaink H.P."/>
            <person name="Duboule D."/>
            <person name="McGlinn E."/>
            <person name="Kini R.M."/>
            <person name="Richardson M.K."/>
        </authorList>
    </citation>
    <scope>NUCLEOTIDE SEQUENCE</scope>
    <source>
        <tissue evidence="14">Blood</tissue>
    </source>
</reference>
<evidence type="ECO:0000256" key="2">
    <source>
        <dbReference type="ARBA" id="ARBA00022723"/>
    </source>
</evidence>
<comment type="function">
    <text evidence="9">May be involved in the trafficking of signaling proteins to the cilia.</text>
</comment>
<dbReference type="PROSITE" id="PS50865">
    <property type="entry name" value="ZF_MYND_2"/>
    <property type="match status" value="1"/>
</dbReference>
<feature type="repeat" description="ANK" evidence="11">
    <location>
        <begin position="79"/>
        <end position="111"/>
    </location>
</feature>
<proteinExistence type="predicted"/>
<dbReference type="FunFam" id="6.10.140.2220:FF:000010">
    <property type="entry name" value="Ankyrin repeat and MYND domain-containing protein 2"/>
    <property type="match status" value="1"/>
</dbReference>
<dbReference type="SUPFAM" id="SSF144232">
    <property type="entry name" value="HIT/MYND zinc finger-like"/>
    <property type="match status" value="1"/>
</dbReference>
<feature type="repeat" description="ANK" evidence="11">
    <location>
        <begin position="45"/>
        <end position="77"/>
    </location>
</feature>
<evidence type="ECO:0000256" key="6">
    <source>
        <dbReference type="ARBA" id="ARBA00023043"/>
    </source>
</evidence>
<evidence type="ECO:0000256" key="9">
    <source>
        <dbReference type="ARBA" id="ARBA00057691"/>
    </source>
</evidence>
<dbReference type="InterPro" id="IPR036770">
    <property type="entry name" value="Ankyrin_rpt-contain_sf"/>
</dbReference>
<dbReference type="PROSITE" id="PS50088">
    <property type="entry name" value="ANK_REPEAT"/>
    <property type="match status" value="2"/>
</dbReference>
<gene>
    <name evidence="14" type="primary">ANKMY2</name>
    <name evidence="14" type="ORF">L345_10119</name>
</gene>
<dbReference type="SUPFAM" id="SSF48403">
    <property type="entry name" value="Ankyrin repeat"/>
    <property type="match status" value="1"/>
</dbReference>
<evidence type="ECO:0000256" key="8">
    <source>
        <dbReference type="ARBA" id="ARBA00023273"/>
    </source>
</evidence>
<dbReference type="InterPro" id="IPR052452">
    <property type="entry name" value="Ankyrin-MYND_dom_contain_2"/>
</dbReference>
<evidence type="ECO:0000256" key="10">
    <source>
        <dbReference type="ARBA" id="ARBA00074097"/>
    </source>
</evidence>
<evidence type="ECO:0000256" key="5">
    <source>
        <dbReference type="ARBA" id="ARBA00022833"/>
    </source>
</evidence>